<dbReference type="PROSITE" id="PS51186">
    <property type="entry name" value="GNAT"/>
    <property type="match status" value="1"/>
</dbReference>
<protein>
    <submittedName>
        <fullName evidence="3">GNAT family N-acetyltransferase</fullName>
        <ecNumber evidence="3">2.3.1.-</ecNumber>
    </submittedName>
</protein>
<dbReference type="GO" id="GO:0016746">
    <property type="term" value="F:acyltransferase activity"/>
    <property type="evidence" value="ECO:0007669"/>
    <property type="project" value="UniProtKB-KW"/>
</dbReference>
<keyword evidence="4" id="KW-1185">Reference proteome</keyword>
<dbReference type="RefSeq" id="WP_369774483.1">
    <property type="nucleotide sequence ID" value="NZ_JBGEHV010000001.1"/>
</dbReference>
<proteinExistence type="predicted"/>
<dbReference type="InterPro" id="IPR016181">
    <property type="entry name" value="Acyl_CoA_acyltransferase"/>
</dbReference>
<feature type="domain" description="N-acetyltransferase" evidence="2">
    <location>
        <begin position="95"/>
        <end position="239"/>
    </location>
</feature>
<name>A0ABV4CBY3_9PSEU</name>
<evidence type="ECO:0000313" key="3">
    <source>
        <dbReference type="EMBL" id="MEY8038003.1"/>
    </source>
</evidence>
<feature type="region of interest" description="Disordered" evidence="1">
    <location>
        <begin position="71"/>
        <end position="90"/>
    </location>
</feature>
<dbReference type="Pfam" id="PF08445">
    <property type="entry name" value="FR47"/>
    <property type="match status" value="1"/>
</dbReference>
<dbReference type="Proteomes" id="UP001564626">
    <property type="component" value="Unassembled WGS sequence"/>
</dbReference>
<comment type="caution">
    <text evidence="3">The sequence shown here is derived from an EMBL/GenBank/DDBJ whole genome shotgun (WGS) entry which is preliminary data.</text>
</comment>
<dbReference type="SUPFAM" id="SSF55729">
    <property type="entry name" value="Acyl-CoA N-acyltransferases (Nat)"/>
    <property type="match status" value="1"/>
</dbReference>
<evidence type="ECO:0000259" key="2">
    <source>
        <dbReference type="PROSITE" id="PS51186"/>
    </source>
</evidence>
<dbReference type="InterPro" id="IPR000182">
    <property type="entry name" value="GNAT_dom"/>
</dbReference>
<keyword evidence="3" id="KW-0012">Acyltransferase</keyword>
<reference evidence="3 4" key="1">
    <citation type="submission" date="2024-08" db="EMBL/GenBank/DDBJ databases">
        <title>Genome mining of Saccharopolyspora cebuensis PGLac3 from Nigerian medicinal plant.</title>
        <authorList>
            <person name="Ezeobiora C.E."/>
            <person name="Igbokwe N.H."/>
            <person name="Amin D.H."/>
            <person name="Mendie U.E."/>
        </authorList>
    </citation>
    <scope>NUCLEOTIDE SEQUENCE [LARGE SCALE GENOMIC DNA]</scope>
    <source>
        <strain evidence="3 4">PGLac3</strain>
    </source>
</reference>
<dbReference type="InterPro" id="IPR013653">
    <property type="entry name" value="GCN5-like_dom"/>
</dbReference>
<dbReference type="EC" id="2.3.1.-" evidence="3"/>
<dbReference type="EMBL" id="JBGEHV010000001">
    <property type="protein sequence ID" value="MEY8038003.1"/>
    <property type="molecule type" value="Genomic_DNA"/>
</dbReference>
<organism evidence="3 4">
    <name type="scientific">Saccharopolyspora cebuensis</name>
    <dbReference type="NCBI Taxonomy" id="418759"/>
    <lineage>
        <taxon>Bacteria</taxon>
        <taxon>Bacillati</taxon>
        <taxon>Actinomycetota</taxon>
        <taxon>Actinomycetes</taxon>
        <taxon>Pseudonocardiales</taxon>
        <taxon>Pseudonocardiaceae</taxon>
        <taxon>Saccharopolyspora</taxon>
    </lineage>
</organism>
<sequence>MLRRKQVVVDSTTVTYVDTPGYEQRVRLVDVHGPDPLHALRTHLAGRDLLAPVDLARTLIAHGAELRRHAHEMRRDLTTPPPPADWAREHPAPPRHVVPCDRDATALLPAWQRAFPPGHPDGADGDDQRALTDVLRPLLSGVVLGTVLDSSALVVDAHDDVIAGIVINDRGGLPWVGELFRDPDHPGLGGLLLRRALAHLAADGHPQAGLAVTAGNPAQRLYERLGFTVVDTTMTLAVP</sequence>
<evidence type="ECO:0000256" key="1">
    <source>
        <dbReference type="SAM" id="MobiDB-lite"/>
    </source>
</evidence>
<keyword evidence="3" id="KW-0808">Transferase</keyword>
<dbReference type="Gene3D" id="3.40.630.30">
    <property type="match status" value="1"/>
</dbReference>
<gene>
    <name evidence="3" type="ORF">AB8O55_01200</name>
</gene>
<evidence type="ECO:0000313" key="4">
    <source>
        <dbReference type="Proteomes" id="UP001564626"/>
    </source>
</evidence>
<accession>A0ABV4CBY3</accession>